<gene>
    <name evidence="2" type="ORF">I5M19_12110</name>
</gene>
<reference evidence="2" key="1">
    <citation type="submission" date="2020-12" db="EMBL/GenBank/DDBJ databases">
        <title>Bacterial novel species Mucilaginibacter sp. SD-g isolated from soil.</title>
        <authorList>
            <person name="Jung H.-Y."/>
        </authorList>
    </citation>
    <scope>NUCLEOTIDE SEQUENCE</scope>
    <source>
        <strain evidence="2">SD-g</strain>
    </source>
</reference>
<keyword evidence="1" id="KW-1133">Transmembrane helix</keyword>
<organism evidence="2 3">
    <name type="scientific">Mucilaginibacter segetis</name>
    <dbReference type="NCBI Taxonomy" id="2793071"/>
    <lineage>
        <taxon>Bacteria</taxon>
        <taxon>Pseudomonadati</taxon>
        <taxon>Bacteroidota</taxon>
        <taxon>Sphingobacteriia</taxon>
        <taxon>Sphingobacteriales</taxon>
        <taxon>Sphingobacteriaceae</taxon>
        <taxon>Mucilaginibacter</taxon>
    </lineage>
</organism>
<dbReference type="Gene3D" id="3.40.640.10">
    <property type="entry name" value="Type I PLP-dependent aspartate aminotransferase-like (Major domain)"/>
    <property type="match status" value="1"/>
</dbReference>
<name>A0A934PSM5_9SPHI</name>
<evidence type="ECO:0000313" key="2">
    <source>
        <dbReference type="EMBL" id="MBK0380058.1"/>
    </source>
</evidence>
<accession>A0A934PSM5</accession>
<evidence type="ECO:0000256" key="1">
    <source>
        <dbReference type="SAM" id="Phobius"/>
    </source>
</evidence>
<proteinExistence type="predicted"/>
<dbReference type="EMBL" id="JAEHFW010000002">
    <property type="protein sequence ID" value="MBK0380058.1"/>
    <property type="molecule type" value="Genomic_DNA"/>
</dbReference>
<dbReference type="InterPro" id="IPR015421">
    <property type="entry name" value="PyrdxlP-dep_Trfase_major"/>
</dbReference>
<dbReference type="AlphaFoldDB" id="A0A934PSM5"/>
<dbReference type="SUPFAM" id="SSF53383">
    <property type="entry name" value="PLP-dependent transferases"/>
    <property type="match status" value="1"/>
</dbReference>
<dbReference type="Proteomes" id="UP000613193">
    <property type="component" value="Unassembled WGS sequence"/>
</dbReference>
<dbReference type="InterPro" id="IPR015424">
    <property type="entry name" value="PyrdxlP-dep_Trfase"/>
</dbReference>
<keyword evidence="1" id="KW-0812">Transmembrane</keyword>
<feature type="transmembrane region" description="Helical" evidence="1">
    <location>
        <begin position="105"/>
        <end position="122"/>
    </location>
</feature>
<protein>
    <submittedName>
        <fullName evidence="2">Uncharacterized protein</fullName>
    </submittedName>
</protein>
<comment type="caution">
    <text evidence="2">The sequence shown here is derived from an EMBL/GenBank/DDBJ whole genome shotgun (WGS) entry which is preliminary data.</text>
</comment>
<keyword evidence="1" id="KW-0472">Membrane</keyword>
<evidence type="ECO:0000313" key="3">
    <source>
        <dbReference type="Proteomes" id="UP000613193"/>
    </source>
</evidence>
<sequence length="132" mass="14772">MKTFPASMFLNAQESSSSLQIMENGQMNFRFMTSKKGCGPEMWVTSPFNKTPKKCISLVSNDYLNFTRHPAVKLAAIYGIEQYGTGASAIPLIGGHHDIMRCCKLKLSIFLVAALNLLWFLLPVPQLTARHY</sequence>
<dbReference type="Gene3D" id="3.90.1150.10">
    <property type="entry name" value="Aspartate Aminotransferase, domain 1"/>
    <property type="match status" value="1"/>
</dbReference>
<dbReference type="InterPro" id="IPR015422">
    <property type="entry name" value="PyrdxlP-dep_Trfase_small"/>
</dbReference>
<keyword evidence="3" id="KW-1185">Reference proteome</keyword>